<sequence>MVALSSFAVTLCALVACVHAQPSPASPDPRLDSRLVNLESQTGSDDRPLGQVIGMSTLLLASDEYSSRLPLSVLQGYGTTYDMYINEVPDLLVPHWHAIVVTDTWFPHIEEVRAYASEYGIRMVVLHSTPSDIDTSHLRVAADETKATHVAFDASPVTADIADVMNINGVWAVDELQAQSISALEGSEIITFMRYINDTPIAGASEPVAVIKVDSVPAEDELLVLTDANPARGSARRSAEAKGPVSTGKPAAFISKTVAGTEEMHFRFSANTAAIDEDLRPSYVMPTTFTHFNLALGNVWFNWVTRGLYLGQRRISLGIHIDDWFINTQLLDTEEIFRISGEDVEIAVQWKEQLKSILPAGSMVTLEPAFNGGGIKMFGIDESDNLINASKQHVDEFNWVSHTWTHQNLDWLEAVECNNLEKECNPDADRYTAELSYNIRVAEGLEVDNYGSLVPVWEGNEMTPAGIMPMNTTFSRNSLVTPEISGLWPASYDSTPPAGRKAYNKNELLHKAFKANEIYAVTGDNSRPELSAKNPYHGMITTAKQYGVADLLIMPRYSPNIAFSCNSKACLTHYYDDYGACSFVTYGPSCPGKNMTGDAILEREAKTATVPLLQYRHDPYMFHQANVKANEFRGGQAPLVGQWMQLAIEDLLQYVNKMPIVSRKMDDLADLYRKRMSQDNADMKAYIQFDTLGNLMSVDILSENDFDVTLTINQASTAVAIVDEADVTEVHGLDMNLYKKIFGNSVNRFKMTGVW</sequence>
<feature type="domain" description="Agd3 deacetylase" evidence="2">
    <location>
        <begin position="319"/>
        <end position="375"/>
    </location>
</feature>
<dbReference type="RefSeq" id="XP_014151514.1">
    <property type="nucleotide sequence ID" value="XM_014296039.1"/>
</dbReference>
<accession>A0A0L0FLF7</accession>
<dbReference type="EMBL" id="KQ242680">
    <property type="protein sequence ID" value="KNC77612.1"/>
    <property type="molecule type" value="Genomic_DNA"/>
</dbReference>
<reference evidence="3 4" key="1">
    <citation type="submission" date="2011-02" db="EMBL/GenBank/DDBJ databases">
        <title>The Genome Sequence of Sphaeroforma arctica JP610.</title>
        <authorList>
            <consortium name="The Broad Institute Genome Sequencing Platform"/>
            <person name="Russ C."/>
            <person name="Cuomo C."/>
            <person name="Young S.K."/>
            <person name="Zeng Q."/>
            <person name="Gargeya S."/>
            <person name="Alvarado L."/>
            <person name="Berlin A."/>
            <person name="Chapman S.B."/>
            <person name="Chen Z."/>
            <person name="Freedman E."/>
            <person name="Gellesch M."/>
            <person name="Goldberg J."/>
            <person name="Griggs A."/>
            <person name="Gujja S."/>
            <person name="Heilman E."/>
            <person name="Heiman D."/>
            <person name="Howarth C."/>
            <person name="Mehta T."/>
            <person name="Neiman D."/>
            <person name="Pearson M."/>
            <person name="Roberts A."/>
            <person name="Saif S."/>
            <person name="Shea T."/>
            <person name="Shenoy N."/>
            <person name="Sisk P."/>
            <person name="Stolte C."/>
            <person name="Sykes S."/>
            <person name="White J."/>
            <person name="Yandava C."/>
            <person name="Burger G."/>
            <person name="Gray M.W."/>
            <person name="Holland P.W.H."/>
            <person name="King N."/>
            <person name="Lang F.B.F."/>
            <person name="Roger A.J."/>
            <person name="Ruiz-Trillo I."/>
            <person name="Haas B."/>
            <person name="Nusbaum C."/>
            <person name="Birren B."/>
        </authorList>
    </citation>
    <scope>NUCLEOTIDE SEQUENCE [LARGE SCALE GENOMIC DNA]</scope>
    <source>
        <strain evidence="3 4">JP610</strain>
    </source>
</reference>
<feature type="signal peptide" evidence="1">
    <location>
        <begin position="1"/>
        <end position="20"/>
    </location>
</feature>
<feature type="chain" id="PRO_5005538734" description="Agd3 deacetylase domain-containing protein" evidence="1">
    <location>
        <begin position="21"/>
        <end position="755"/>
    </location>
</feature>
<dbReference type="STRING" id="667725.A0A0L0FLF7"/>
<keyword evidence="4" id="KW-1185">Reference proteome</keyword>
<dbReference type="Proteomes" id="UP000054560">
    <property type="component" value="Unassembled WGS sequence"/>
</dbReference>
<dbReference type="Pfam" id="PF25115">
    <property type="entry name" value="Agd3_CE"/>
    <property type="match status" value="2"/>
</dbReference>
<feature type="domain" description="Agd3 deacetylase" evidence="2">
    <location>
        <begin position="471"/>
        <end position="683"/>
    </location>
</feature>
<evidence type="ECO:0000313" key="4">
    <source>
        <dbReference type="Proteomes" id="UP000054560"/>
    </source>
</evidence>
<dbReference type="InterPro" id="IPR056826">
    <property type="entry name" value="Agd3_CE"/>
</dbReference>
<dbReference type="OrthoDB" id="5151256at2759"/>
<name>A0A0L0FLF7_9EUKA</name>
<gene>
    <name evidence="3" type="ORF">SARC_09927</name>
</gene>
<protein>
    <recommendedName>
        <fullName evidence="2">Agd3 deacetylase domain-containing protein</fullName>
    </recommendedName>
</protein>
<dbReference type="GeneID" id="25910431"/>
<proteinExistence type="predicted"/>
<evidence type="ECO:0000256" key="1">
    <source>
        <dbReference type="SAM" id="SignalP"/>
    </source>
</evidence>
<dbReference type="AlphaFoldDB" id="A0A0L0FLF7"/>
<evidence type="ECO:0000259" key="2">
    <source>
        <dbReference type="Pfam" id="PF25115"/>
    </source>
</evidence>
<organism evidence="3 4">
    <name type="scientific">Sphaeroforma arctica JP610</name>
    <dbReference type="NCBI Taxonomy" id="667725"/>
    <lineage>
        <taxon>Eukaryota</taxon>
        <taxon>Ichthyosporea</taxon>
        <taxon>Ichthyophonida</taxon>
        <taxon>Sphaeroforma</taxon>
    </lineage>
</organism>
<evidence type="ECO:0000313" key="3">
    <source>
        <dbReference type="EMBL" id="KNC77612.1"/>
    </source>
</evidence>
<dbReference type="eggNOG" id="ENOG502QR2R">
    <property type="taxonomic scope" value="Eukaryota"/>
</dbReference>
<keyword evidence="1" id="KW-0732">Signal</keyword>